<dbReference type="RefSeq" id="WP_154472987.1">
    <property type="nucleotide sequence ID" value="NZ_DBEWUL010000103.1"/>
</dbReference>
<dbReference type="InterPro" id="IPR019533">
    <property type="entry name" value="Peptidase_S26"/>
</dbReference>
<evidence type="ECO:0000313" key="9">
    <source>
        <dbReference type="Proteomes" id="UP000429958"/>
    </source>
</evidence>
<keyword evidence="4 6" id="KW-0472">Membrane</keyword>
<dbReference type="InterPro" id="IPR001733">
    <property type="entry name" value="Peptidase_S26B"/>
</dbReference>
<proteinExistence type="predicted"/>
<accession>A0A7X2TD42</accession>
<comment type="subcellular location">
    <subcellularLocation>
        <location evidence="1">Membrane</location>
    </subcellularLocation>
</comment>
<keyword evidence="9" id="KW-1185">Reference proteome</keyword>
<sequence>MHSTIRKIWNWVTSVLVAAIVVLAIMLVGIRAIGLTPYSVLSGSMEPKYPVGSLIYVKKTNPHNIKVGDTITFVLNEDLAVATHEVWDIDEEHTCFYTQGIANKDADGNIIHDGNPVHFNNLIGKPVFCIPGLGYFTDYVTRPPGMYLAASIALILLMLTFVPDLIDKADEMDRKKEAEKKNTEKQEN</sequence>
<evidence type="ECO:0000256" key="1">
    <source>
        <dbReference type="ARBA" id="ARBA00004370"/>
    </source>
</evidence>
<evidence type="ECO:0000256" key="3">
    <source>
        <dbReference type="ARBA" id="ARBA00022989"/>
    </source>
</evidence>
<dbReference type="GO" id="GO:0006465">
    <property type="term" value="P:signal peptide processing"/>
    <property type="evidence" value="ECO:0007669"/>
    <property type="project" value="UniProtKB-UniRule"/>
</dbReference>
<dbReference type="PANTHER" id="PTHR10806:SF6">
    <property type="entry name" value="SIGNAL PEPTIDASE COMPLEX CATALYTIC SUBUNIT SEC11"/>
    <property type="match status" value="1"/>
</dbReference>
<dbReference type="InterPro" id="IPR036286">
    <property type="entry name" value="LexA/Signal_pep-like_sf"/>
</dbReference>
<evidence type="ECO:0000259" key="7">
    <source>
        <dbReference type="Pfam" id="PF10502"/>
    </source>
</evidence>
<gene>
    <name evidence="8" type="ORF">FYJ39_13360</name>
</gene>
<dbReference type="AlphaFoldDB" id="A0A7X2TD42"/>
<dbReference type="Proteomes" id="UP000429958">
    <property type="component" value="Unassembled WGS sequence"/>
</dbReference>
<evidence type="ECO:0000256" key="5">
    <source>
        <dbReference type="NCBIfam" id="TIGR02228"/>
    </source>
</evidence>
<feature type="domain" description="Peptidase S26" evidence="7">
    <location>
        <begin position="16"/>
        <end position="77"/>
    </location>
</feature>
<evidence type="ECO:0000256" key="2">
    <source>
        <dbReference type="ARBA" id="ARBA00022692"/>
    </source>
</evidence>
<comment type="caution">
    <text evidence="8">The sequence shown here is derived from an EMBL/GenBank/DDBJ whole genome shotgun (WGS) entry which is preliminary data.</text>
</comment>
<organism evidence="8 9">
    <name type="scientific">Clostridium porci</name>
    <dbReference type="NCBI Taxonomy" id="2605778"/>
    <lineage>
        <taxon>Bacteria</taxon>
        <taxon>Bacillati</taxon>
        <taxon>Bacillota</taxon>
        <taxon>Clostridia</taxon>
        <taxon>Eubacteriales</taxon>
        <taxon>Clostridiaceae</taxon>
        <taxon>Clostridium</taxon>
    </lineage>
</organism>
<name>A0A7X2TD42_9CLOT</name>
<dbReference type="Pfam" id="PF10502">
    <property type="entry name" value="Peptidase_S26"/>
    <property type="match status" value="1"/>
</dbReference>
<evidence type="ECO:0000313" key="8">
    <source>
        <dbReference type="EMBL" id="MSS37537.1"/>
    </source>
</evidence>
<evidence type="ECO:0000256" key="4">
    <source>
        <dbReference type="ARBA" id="ARBA00023136"/>
    </source>
</evidence>
<dbReference type="CDD" id="cd06530">
    <property type="entry name" value="S26_SPase_I"/>
    <property type="match status" value="1"/>
</dbReference>
<dbReference type="EMBL" id="VUMD01000012">
    <property type="protein sequence ID" value="MSS37537.1"/>
    <property type="molecule type" value="Genomic_DNA"/>
</dbReference>
<feature type="transmembrane region" description="Helical" evidence="6">
    <location>
        <begin position="12"/>
        <end position="33"/>
    </location>
</feature>
<dbReference type="GO" id="GO:0016020">
    <property type="term" value="C:membrane"/>
    <property type="evidence" value="ECO:0007669"/>
    <property type="project" value="UniProtKB-SubCell"/>
</dbReference>
<dbReference type="PANTHER" id="PTHR10806">
    <property type="entry name" value="SIGNAL PEPTIDASE COMPLEX CATALYTIC SUBUNIT SEC11"/>
    <property type="match status" value="1"/>
</dbReference>
<evidence type="ECO:0000256" key="6">
    <source>
        <dbReference type="SAM" id="Phobius"/>
    </source>
</evidence>
<dbReference type="GO" id="GO:0009003">
    <property type="term" value="F:signal peptidase activity"/>
    <property type="evidence" value="ECO:0007669"/>
    <property type="project" value="UniProtKB-EC"/>
</dbReference>
<dbReference type="GO" id="GO:0004252">
    <property type="term" value="F:serine-type endopeptidase activity"/>
    <property type="evidence" value="ECO:0007669"/>
    <property type="project" value="UniProtKB-UniRule"/>
</dbReference>
<keyword evidence="3 6" id="KW-1133">Transmembrane helix</keyword>
<keyword evidence="2 6" id="KW-0812">Transmembrane</keyword>
<protein>
    <recommendedName>
        <fullName evidence="5">Signal peptidase I</fullName>
        <ecNumber evidence="5">3.4.21.89</ecNumber>
    </recommendedName>
</protein>
<keyword evidence="8" id="KW-0378">Hydrolase</keyword>
<dbReference type="NCBIfam" id="TIGR02228">
    <property type="entry name" value="sigpep_I_arch"/>
    <property type="match status" value="1"/>
</dbReference>
<dbReference type="EC" id="3.4.21.89" evidence="5"/>
<reference evidence="8 9" key="1">
    <citation type="submission" date="2019-08" db="EMBL/GenBank/DDBJ databases">
        <title>In-depth cultivation of the pig gut microbiome towards novel bacterial diversity and tailored functional studies.</title>
        <authorList>
            <person name="Wylensek D."/>
            <person name="Hitch T.C.A."/>
            <person name="Clavel T."/>
        </authorList>
    </citation>
    <scope>NUCLEOTIDE SEQUENCE [LARGE SCALE GENOMIC DNA]</scope>
    <source>
        <strain evidence="8 9">WCA-389-WT-23D1</strain>
    </source>
</reference>
<feature type="transmembrane region" description="Helical" evidence="6">
    <location>
        <begin position="146"/>
        <end position="166"/>
    </location>
</feature>
<dbReference type="SUPFAM" id="SSF51306">
    <property type="entry name" value="LexA/Signal peptidase"/>
    <property type="match status" value="1"/>
</dbReference>